<accession>A0A1V9EJC4</accession>
<proteinExistence type="predicted"/>
<dbReference type="InterPro" id="IPR046020">
    <property type="entry name" value="DUF5977"/>
</dbReference>
<dbReference type="RefSeq" id="WP_081201864.1">
    <property type="nucleotide sequence ID" value="NZ_FOCZ01000020.1"/>
</dbReference>
<dbReference type="InterPro" id="IPR031325">
    <property type="entry name" value="RHS_repeat"/>
</dbReference>
<gene>
    <name evidence="2" type="ORF">A4H97_31195</name>
</gene>
<evidence type="ECO:0000259" key="1">
    <source>
        <dbReference type="Pfam" id="PF19404"/>
    </source>
</evidence>
<dbReference type="Pfam" id="PF05593">
    <property type="entry name" value="RHS_repeat"/>
    <property type="match status" value="1"/>
</dbReference>
<feature type="domain" description="DUF5977" evidence="1">
    <location>
        <begin position="1038"/>
        <end position="1097"/>
    </location>
</feature>
<reference evidence="3" key="1">
    <citation type="submission" date="2016-04" db="EMBL/GenBank/DDBJ databases">
        <authorList>
            <person name="Chen L."/>
            <person name="Zhuang W."/>
            <person name="Wang G."/>
        </authorList>
    </citation>
    <scope>NUCLEOTIDE SEQUENCE [LARGE SCALE GENOMIC DNA]</scope>
    <source>
        <strain evidence="3">17621</strain>
    </source>
</reference>
<dbReference type="NCBIfam" id="TIGR01643">
    <property type="entry name" value="YD_repeat_2x"/>
    <property type="match status" value="1"/>
</dbReference>
<dbReference type="OrthoDB" id="680656at2"/>
<organism evidence="2 3">
    <name type="scientific">Niastella yeongjuensis</name>
    <dbReference type="NCBI Taxonomy" id="354355"/>
    <lineage>
        <taxon>Bacteria</taxon>
        <taxon>Pseudomonadati</taxon>
        <taxon>Bacteroidota</taxon>
        <taxon>Chitinophagia</taxon>
        <taxon>Chitinophagales</taxon>
        <taxon>Chitinophagaceae</taxon>
        <taxon>Niastella</taxon>
    </lineage>
</organism>
<evidence type="ECO:0000313" key="3">
    <source>
        <dbReference type="Proteomes" id="UP000192610"/>
    </source>
</evidence>
<keyword evidence="3" id="KW-1185">Reference proteome</keyword>
<dbReference type="Proteomes" id="UP000192610">
    <property type="component" value="Unassembled WGS sequence"/>
</dbReference>
<feature type="domain" description="DUF5977" evidence="1">
    <location>
        <begin position="1164"/>
        <end position="1227"/>
    </location>
</feature>
<sequence length="1324" mass="148388">MLNATRRFPFIFYPLLIFAITKAVGQASYIMPTVIQPSPQSLAFTRYGDYPMSDYAGLTNITIPLHTVTGRKLSMPITISFHASGRMADEMNGTLGMRWTLNCGGLVTRTMKGAPDEWNFLTPHEFYTNSTPSFEELYSACPDGKIPYVMTPAQTYAPTYDSEFDLFSYALPNGKQGHFILKNVNGVKVPMIIPFESLKIELHRGGDKGFYESIDITDVDGTKYVFGKVDASSVNAVETSEDWDGYEGRIGSFPTGWYLTKVISSDGTDEISLSYITKNADIRYSAQTANILDQLRDGSSTSALSRDNEGLDDYADDLRSLIVTYHFELNDPVSNSKTYSTTVPTVSGIQFYGGSVAFNYAYGGAYDRWLTDMTVNKGATPYKKVKFTTTKHAGEAELAYLDNLSFYGEDPNLVNEQYNFSYYEPGLNTPQTYGRQASVIMKDWWGYFSSGVYNLLPYRSEYVSPTISMGGDPIFKTVGFSNINRDGDEESKKLGMLRTIKYPTGGETEFVYEGNQYDFTPYYTPITNPAILQGPGLRIKEVISKPGNGGKNIHKIYKYGTYEDGRGYLNSNLHPEKASYLKLLMTTGNVARFWQAYYTDNTREYAGYRTRDYFADPYVHFDFSDGVVKYDAVNEYYLEDEIPKQKTTSSYGWDTGDDWLGDFIVNDHQNYFEPRKFSNPAYAWSKPELRNKAFYKYTKTINGNDQYDLIKQESNEYGSWAFDEAWDMPTYLHTNVMWARTDGIGAPTKTDNYVAARDYHNYDCSVYGYGFRNYRTGNQLLLHSVIEEYTPNGVIKTEKTFDYDHTNSLLKSEEGVNSKNELVKTVYKYPFDLTSVPVYNTMNGRNIISPVIEATTTVNGVQTKKTVTNYYNPASNVFVPQSVENQTGNNPQEVTATFNRYDNMGHILEQQKANNVKEIYLWGYQSRYPVAKILNTTYDIANSYISQSVLDGATGNGDDAALRTHLNNLRNIPGALVETYTYKPFVGMTGSTDANGRTTYYEYDGFGRLIHLRDKDNNIVKKYCYNYAGQTESCPLSGNSAESGTFIRSGCTTGNAGTPVTYTVPANTYFGPNADALAQNDVNANGQAYADKNGTCVIASYNVAKSQPFTKNNCIEGGFGSSVTYSVPANKYAAYNLDAANQMAQDEINANGQNYANANGYCTWYNDEMGKPFTKNDCEPGYTGTTYTYTIPERKYSSTVSKAAANQLAQDDINENGQWQANSWGSCEDRNAYLTFQNQGERDCDIILYNYEKEESYYLNVPRGYEVQFVVPAGTFDVTFLPNDSGSSSHFYSVAGTTGSGYGSITFSGIYFTEGPSGNFIAFD</sequence>
<dbReference type="EMBL" id="LVXG01000024">
    <property type="protein sequence ID" value="OQP46230.1"/>
    <property type="molecule type" value="Genomic_DNA"/>
</dbReference>
<evidence type="ECO:0000313" key="2">
    <source>
        <dbReference type="EMBL" id="OQP46230.1"/>
    </source>
</evidence>
<dbReference type="InterPro" id="IPR006530">
    <property type="entry name" value="YD"/>
</dbReference>
<dbReference type="Pfam" id="PF19404">
    <property type="entry name" value="DUF5977"/>
    <property type="match status" value="3"/>
</dbReference>
<dbReference type="STRING" id="354355.SAMN05660816_06395"/>
<feature type="domain" description="DUF5977" evidence="1">
    <location>
        <begin position="1101"/>
        <end position="1163"/>
    </location>
</feature>
<name>A0A1V9EJC4_9BACT</name>
<protein>
    <recommendedName>
        <fullName evidence="1">DUF5977 domain-containing protein</fullName>
    </recommendedName>
</protein>
<comment type="caution">
    <text evidence="2">The sequence shown here is derived from an EMBL/GenBank/DDBJ whole genome shotgun (WGS) entry which is preliminary data.</text>
</comment>